<evidence type="ECO:0000313" key="14">
    <source>
        <dbReference type="Proteomes" id="UP000759131"/>
    </source>
</evidence>
<dbReference type="SMART" id="SM00079">
    <property type="entry name" value="PBPe"/>
    <property type="match status" value="1"/>
</dbReference>
<keyword evidence="14" id="KW-1185">Reference proteome</keyword>
<protein>
    <recommendedName>
        <fullName evidence="12">Ionotropic glutamate receptor C-terminal domain-containing protein</fullName>
    </recommendedName>
</protein>
<keyword evidence="10" id="KW-1071">Ligand-gated ion channel</keyword>
<dbReference type="SUPFAM" id="SSF53850">
    <property type="entry name" value="Periplasmic binding protein-like II"/>
    <property type="match status" value="1"/>
</dbReference>
<keyword evidence="3" id="KW-0813">Transport</keyword>
<keyword evidence="11" id="KW-0407">Ion channel</keyword>
<evidence type="ECO:0000259" key="12">
    <source>
        <dbReference type="SMART" id="SM00079"/>
    </source>
</evidence>
<dbReference type="GO" id="GO:0016020">
    <property type="term" value="C:membrane"/>
    <property type="evidence" value="ECO:0007669"/>
    <property type="project" value="UniProtKB-SubCell"/>
</dbReference>
<dbReference type="Proteomes" id="UP000759131">
    <property type="component" value="Unassembled WGS sequence"/>
</dbReference>
<dbReference type="Gene3D" id="3.40.190.10">
    <property type="entry name" value="Periplasmic binding protein-like II"/>
    <property type="match status" value="1"/>
</dbReference>
<reference evidence="13" key="1">
    <citation type="submission" date="2020-11" db="EMBL/GenBank/DDBJ databases">
        <authorList>
            <person name="Tran Van P."/>
        </authorList>
    </citation>
    <scope>NUCLEOTIDE SEQUENCE</scope>
</reference>
<evidence type="ECO:0000313" key="13">
    <source>
        <dbReference type="EMBL" id="CAD7638084.1"/>
    </source>
</evidence>
<dbReference type="EMBL" id="OC874967">
    <property type="protein sequence ID" value="CAD7638084.1"/>
    <property type="molecule type" value="Genomic_DNA"/>
</dbReference>
<comment type="subcellular location">
    <subcellularLocation>
        <location evidence="1">Membrane</location>
        <topology evidence="1">Multi-pass membrane protein</topology>
    </subcellularLocation>
</comment>
<dbReference type="GO" id="GO:0015276">
    <property type="term" value="F:ligand-gated monoatomic ion channel activity"/>
    <property type="evidence" value="ECO:0007669"/>
    <property type="project" value="InterPro"/>
</dbReference>
<keyword evidence="8" id="KW-0675">Receptor</keyword>
<sequence>MAKSADFGVSNITITKERQQWVDFTDPLLNYSVSALIHKSHAKHIKTFNQLADQTPITYGSLRNGSTMKLFDTSDEMVIRRMYALMNSAGVPVDDLREAVRRVRHERYAYIDDTMTVQTLARGNCDLTVIADNRPHFQRRIAIALPKGSNNLPIFNRVIKQLTERDIIPEIAQKYWGVVCVHGKSYASTPNTWLIQLICVVMFAKYLLFK</sequence>
<evidence type="ECO:0000256" key="9">
    <source>
        <dbReference type="ARBA" id="ARBA00023180"/>
    </source>
</evidence>
<evidence type="ECO:0000256" key="4">
    <source>
        <dbReference type="ARBA" id="ARBA00022692"/>
    </source>
</evidence>
<evidence type="ECO:0000256" key="11">
    <source>
        <dbReference type="ARBA" id="ARBA00023303"/>
    </source>
</evidence>
<keyword evidence="7" id="KW-0472">Membrane</keyword>
<dbReference type="EMBL" id="CAJPIZ010020392">
    <property type="protein sequence ID" value="CAG2117278.1"/>
    <property type="molecule type" value="Genomic_DNA"/>
</dbReference>
<dbReference type="InterPro" id="IPR015683">
    <property type="entry name" value="Ionotropic_Glu_rcpt"/>
</dbReference>
<organism evidence="13">
    <name type="scientific">Medioppia subpectinata</name>
    <dbReference type="NCBI Taxonomy" id="1979941"/>
    <lineage>
        <taxon>Eukaryota</taxon>
        <taxon>Metazoa</taxon>
        <taxon>Ecdysozoa</taxon>
        <taxon>Arthropoda</taxon>
        <taxon>Chelicerata</taxon>
        <taxon>Arachnida</taxon>
        <taxon>Acari</taxon>
        <taxon>Acariformes</taxon>
        <taxon>Sarcoptiformes</taxon>
        <taxon>Oribatida</taxon>
        <taxon>Brachypylina</taxon>
        <taxon>Oppioidea</taxon>
        <taxon>Oppiidae</taxon>
        <taxon>Medioppia</taxon>
    </lineage>
</organism>
<keyword evidence="6" id="KW-0406">Ion transport</keyword>
<dbReference type="AlphaFoldDB" id="A0A7R9LB19"/>
<evidence type="ECO:0000256" key="10">
    <source>
        <dbReference type="ARBA" id="ARBA00023286"/>
    </source>
</evidence>
<keyword evidence="5" id="KW-1133">Transmembrane helix</keyword>
<feature type="domain" description="Ionotropic glutamate receptor C-terminal" evidence="12">
    <location>
        <begin position="1"/>
        <end position="178"/>
    </location>
</feature>
<evidence type="ECO:0000256" key="6">
    <source>
        <dbReference type="ARBA" id="ARBA00023065"/>
    </source>
</evidence>
<name>A0A7R9LB19_9ACAR</name>
<comment type="similarity">
    <text evidence="2">Belongs to the glutamate-gated ion channel (TC 1.A.10.1) family.</text>
</comment>
<evidence type="ECO:0000256" key="5">
    <source>
        <dbReference type="ARBA" id="ARBA00022989"/>
    </source>
</evidence>
<evidence type="ECO:0000256" key="7">
    <source>
        <dbReference type="ARBA" id="ARBA00023136"/>
    </source>
</evidence>
<evidence type="ECO:0000256" key="1">
    <source>
        <dbReference type="ARBA" id="ARBA00004141"/>
    </source>
</evidence>
<dbReference type="OrthoDB" id="6510122at2759"/>
<proteinExistence type="inferred from homology"/>
<evidence type="ECO:0000256" key="8">
    <source>
        <dbReference type="ARBA" id="ARBA00023170"/>
    </source>
</evidence>
<gene>
    <name evidence="13" type="ORF">OSB1V03_LOCUS17231</name>
</gene>
<evidence type="ECO:0000256" key="3">
    <source>
        <dbReference type="ARBA" id="ARBA00022448"/>
    </source>
</evidence>
<evidence type="ECO:0000256" key="2">
    <source>
        <dbReference type="ARBA" id="ARBA00008685"/>
    </source>
</evidence>
<dbReference type="InterPro" id="IPR001320">
    <property type="entry name" value="Iontro_rcpt_C"/>
</dbReference>
<dbReference type="Pfam" id="PF00497">
    <property type="entry name" value="SBP_bac_3"/>
    <property type="match status" value="1"/>
</dbReference>
<keyword evidence="9" id="KW-0325">Glycoprotein</keyword>
<accession>A0A7R9LB19</accession>
<keyword evidence="4" id="KW-0812">Transmembrane</keyword>
<dbReference type="InterPro" id="IPR001638">
    <property type="entry name" value="Solute-binding_3/MltF_N"/>
</dbReference>
<dbReference type="PANTHER" id="PTHR18966">
    <property type="entry name" value="IONOTROPIC GLUTAMATE RECEPTOR"/>
    <property type="match status" value="1"/>
</dbReference>